<dbReference type="PANTHER" id="PTHR46355:SF1">
    <property type="entry name" value="STING ER EXIT PROTEIN"/>
    <property type="match status" value="1"/>
</dbReference>
<reference evidence="5" key="2">
    <citation type="submission" date="2014-03" db="EMBL/GenBank/DDBJ databases">
        <title>The whipworm genome and dual-species transcriptomics of an intimate host-pathogen interaction.</title>
        <authorList>
            <person name="Foth B.J."/>
            <person name="Tsai I.J."/>
            <person name="Reid A.J."/>
            <person name="Bancroft A.J."/>
            <person name="Nichol S."/>
            <person name="Tracey A."/>
            <person name="Holroyd N."/>
            <person name="Cotton J.A."/>
            <person name="Stanley E.J."/>
            <person name="Zarowiecki M."/>
            <person name="Liu J.Z."/>
            <person name="Huckvale T."/>
            <person name="Cooper P.J."/>
            <person name="Grencis R.K."/>
            <person name="Berriman M."/>
        </authorList>
    </citation>
    <scope>NUCLEOTIDE SEQUENCE [LARGE SCALE GENOMIC DNA]</scope>
    <source>
        <strain evidence="5">Edinburgh</strain>
    </source>
</reference>
<evidence type="ECO:0000313" key="5">
    <source>
        <dbReference type="Proteomes" id="UP000046395"/>
    </source>
</evidence>
<dbReference type="WBParaSite" id="TMUE_0000001863.1">
    <property type="protein sequence ID" value="TMUE_0000001863.1"/>
    <property type="gene ID" value="WBGene00297730"/>
</dbReference>
<protein>
    <recommendedName>
        <fullName evidence="2">STING ER exit protein</fullName>
    </recommendedName>
</protein>
<dbReference type="Proteomes" id="UP000046395">
    <property type="component" value="Unassembled WGS sequence"/>
</dbReference>
<name>A0A5S6R0M3_TRIMR</name>
<accession>A0A5S6R0M3</accession>
<evidence type="ECO:0000256" key="3">
    <source>
        <dbReference type="SAM" id="MobiDB-lite"/>
    </source>
</evidence>
<dbReference type="STRING" id="70415.A0A5S6R0M3"/>
<comment type="similarity">
    <text evidence="1">Belongs to the STEEP1 family.</text>
</comment>
<feature type="domain" description="STEEP1" evidence="4">
    <location>
        <begin position="11"/>
        <end position="107"/>
    </location>
</feature>
<reference evidence="5" key="1">
    <citation type="submission" date="2013-11" db="EMBL/GenBank/DDBJ databases">
        <authorList>
            <person name="Aslett M."/>
        </authorList>
    </citation>
    <scope>NUCLEOTIDE SEQUENCE [LARGE SCALE GENOMIC DNA]</scope>
    <source>
        <strain evidence="5">Edinburgh</strain>
    </source>
</reference>
<feature type="compositionally biased region" description="Basic and acidic residues" evidence="3">
    <location>
        <begin position="184"/>
        <end position="193"/>
    </location>
</feature>
<dbReference type="AlphaFoldDB" id="A0A5S6R0M3"/>
<evidence type="ECO:0000313" key="6">
    <source>
        <dbReference type="WBParaSite" id="TMUE_0000001863.1"/>
    </source>
</evidence>
<proteinExistence type="inferred from homology"/>
<evidence type="ECO:0000256" key="1">
    <source>
        <dbReference type="ARBA" id="ARBA00024205"/>
    </source>
</evidence>
<keyword evidence="5" id="KW-1185">Reference proteome</keyword>
<evidence type="ECO:0000259" key="4">
    <source>
        <dbReference type="Pfam" id="PF25809"/>
    </source>
</evidence>
<dbReference type="PANTHER" id="PTHR46355">
    <property type="entry name" value="UPF0428 PROTEIN CXORF56"/>
    <property type="match status" value="1"/>
</dbReference>
<sequence length="205" mass="23457">MADAQDVTEYTDRSLQSYYCTCGQIALIIDTTIDRLPLRPKDRARVVDGQRNVFKIFGDPFETVYVEWPEGYEQQCRKKCKKCGVFLFYEHPGSTDVHFLKENSVLGLEQINPSAKSEGEAQNVKKVMITKMVKNSGKFGSVTVSTIDEEEEELEAKEIAESYSNNAVVVEKQMRRKGMLKTEEMFGETEKMKKMQRRGTLLEPS</sequence>
<feature type="region of interest" description="Disordered" evidence="3">
    <location>
        <begin position="184"/>
        <end position="205"/>
    </location>
</feature>
<dbReference type="GO" id="GO:0090158">
    <property type="term" value="P:endoplasmic reticulum membrane organization"/>
    <property type="evidence" value="ECO:0007669"/>
    <property type="project" value="TreeGrafter"/>
</dbReference>
<dbReference type="InterPro" id="IPR057965">
    <property type="entry name" value="STEEP1_dom"/>
</dbReference>
<reference evidence="6 7" key="3">
    <citation type="submission" date="2019-12" db="UniProtKB">
        <authorList>
            <consortium name="WormBaseParasite"/>
        </authorList>
    </citation>
    <scope>IDENTIFICATION</scope>
</reference>
<dbReference type="Pfam" id="PF25809">
    <property type="entry name" value="STEEP1"/>
    <property type="match status" value="1"/>
</dbReference>
<dbReference type="InterPro" id="IPR029704">
    <property type="entry name" value="STEEP-like"/>
</dbReference>
<organism evidence="5 7">
    <name type="scientific">Trichuris muris</name>
    <name type="common">Mouse whipworm</name>
    <dbReference type="NCBI Taxonomy" id="70415"/>
    <lineage>
        <taxon>Eukaryota</taxon>
        <taxon>Metazoa</taxon>
        <taxon>Ecdysozoa</taxon>
        <taxon>Nematoda</taxon>
        <taxon>Enoplea</taxon>
        <taxon>Dorylaimia</taxon>
        <taxon>Trichinellida</taxon>
        <taxon>Trichuridae</taxon>
        <taxon>Trichuris</taxon>
    </lineage>
</organism>
<dbReference type="GO" id="GO:0005737">
    <property type="term" value="C:cytoplasm"/>
    <property type="evidence" value="ECO:0007669"/>
    <property type="project" value="GOC"/>
</dbReference>
<evidence type="ECO:0000256" key="2">
    <source>
        <dbReference type="ARBA" id="ARBA00024237"/>
    </source>
</evidence>
<dbReference type="GO" id="GO:0006888">
    <property type="term" value="P:endoplasmic reticulum to Golgi vesicle-mediated transport"/>
    <property type="evidence" value="ECO:0007669"/>
    <property type="project" value="TreeGrafter"/>
</dbReference>
<dbReference type="WBParaSite" id="TMUE_3000012864.1">
    <property type="protein sequence ID" value="TMUE_3000012864.1"/>
    <property type="gene ID" value="WBGene00285544"/>
</dbReference>
<evidence type="ECO:0000313" key="7">
    <source>
        <dbReference type="WBParaSite" id="TMUE_3000012864.1"/>
    </source>
</evidence>